<feature type="signal peptide" evidence="2">
    <location>
        <begin position="1"/>
        <end position="26"/>
    </location>
</feature>
<evidence type="ECO:0000313" key="4">
    <source>
        <dbReference type="Proteomes" id="UP001157418"/>
    </source>
</evidence>
<dbReference type="Proteomes" id="UP001157418">
    <property type="component" value="Unassembled WGS sequence"/>
</dbReference>
<feature type="region of interest" description="Disordered" evidence="1">
    <location>
        <begin position="67"/>
        <end position="93"/>
    </location>
</feature>
<evidence type="ECO:0000313" key="3">
    <source>
        <dbReference type="EMBL" id="CAH1428363.1"/>
    </source>
</evidence>
<name>A0AAU9MKA9_9ASTR</name>
<dbReference type="InterPro" id="IPR038821">
    <property type="entry name" value="CLE45-like"/>
</dbReference>
<protein>
    <submittedName>
        <fullName evidence="3">Uncharacterized protein</fullName>
    </submittedName>
</protein>
<reference evidence="3 4" key="1">
    <citation type="submission" date="2022-01" db="EMBL/GenBank/DDBJ databases">
        <authorList>
            <person name="Xiong W."/>
            <person name="Schranz E."/>
        </authorList>
    </citation>
    <scope>NUCLEOTIDE SEQUENCE [LARGE SCALE GENOMIC DNA]</scope>
</reference>
<dbReference type="PANTHER" id="PTHR36726">
    <property type="entry name" value="CLAVATA3/ESR (CLE)-RELATED PROTEIN 45"/>
    <property type="match status" value="1"/>
</dbReference>
<dbReference type="EMBL" id="CAKMRJ010002223">
    <property type="protein sequence ID" value="CAH1428363.1"/>
    <property type="molecule type" value="Genomic_DNA"/>
</dbReference>
<gene>
    <name evidence="3" type="ORF">LVIROSA_LOCUS15298</name>
</gene>
<comment type="caution">
    <text evidence="3">The sequence shown here is derived from an EMBL/GenBank/DDBJ whole genome shotgun (WGS) entry which is preliminary data.</text>
</comment>
<feature type="chain" id="PRO_5043325434" evidence="2">
    <location>
        <begin position="27"/>
        <end position="93"/>
    </location>
</feature>
<sequence>MGITITTYKVMIILVCIMFLSTQSESITPLKSIDLALKWGEERLFSRNSRVLKVEEQMDTKLNIAPTPAMMFDPNQSNKRRIRRGSDPIHNTR</sequence>
<organism evidence="3 4">
    <name type="scientific">Lactuca virosa</name>
    <dbReference type="NCBI Taxonomy" id="75947"/>
    <lineage>
        <taxon>Eukaryota</taxon>
        <taxon>Viridiplantae</taxon>
        <taxon>Streptophyta</taxon>
        <taxon>Embryophyta</taxon>
        <taxon>Tracheophyta</taxon>
        <taxon>Spermatophyta</taxon>
        <taxon>Magnoliopsida</taxon>
        <taxon>eudicotyledons</taxon>
        <taxon>Gunneridae</taxon>
        <taxon>Pentapetalae</taxon>
        <taxon>asterids</taxon>
        <taxon>campanulids</taxon>
        <taxon>Asterales</taxon>
        <taxon>Asteraceae</taxon>
        <taxon>Cichorioideae</taxon>
        <taxon>Cichorieae</taxon>
        <taxon>Lactucinae</taxon>
        <taxon>Lactuca</taxon>
    </lineage>
</organism>
<keyword evidence="2" id="KW-0732">Signal</keyword>
<proteinExistence type="predicted"/>
<dbReference type="AlphaFoldDB" id="A0AAU9MKA9"/>
<accession>A0AAU9MKA9</accession>
<evidence type="ECO:0000256" key="1">
    <source>
        <dbReference type="SAM" id="MobiDB-lite"/>
    </source>
</evidence>
<keyword evidence="4" id="KW-1185">Reference proteome</keyword>
<evidence type="ECO:0000256" key="2">
    <source>
        <dbReference type="SAM" id="SignalP"/>
    </source>
</evidence>
<dbReference type="PANTHER" id="PTHR36726:SF5">
    <property type="entry name" value="CLAVATA3_ESR (CLE) GENE FAMILY MEMBER MTCLE11"/>
    <property type="match status" value="1"/>
</dbReference>